<dbReference type="Proteomes" id="UP000092583">
    <property type="component" value="Unassembled WGS sequence"/>
</dbReference>
<evidence type="ECO:0000259" key="1">
    <source>
        <dbReference type="Pfam" id="PF21671"/>
    </source>
</evidence>
<dbReference type="PANTHER" id="PTHR35192:SF2">
    <property type="entry name" value="APPLE DOMAIN-CONTAINING PROTEIN"/>
    <property type="match status" value="1"/>
</dbReference>
<accession>A0A1B9IID7</accession>
<organism evidence="2 3">
    <name type="scientific">Kwoniella mangroviensis CBS 10435</name>
    <dbReference type="NCBI Taxonomy" id="1331196"/>
    <lineage>
        <taxon>Eukaryota</taxon>
        <taxon>Fungi</taxon>
        <taxon>Dikarya</taxon>
        <taxon>Basidiomycota</taxon>
        <taxon>Agaricomycotina</taxon>
        <taxon>Tremellomycetes</taxon>
        <taxon>Tremellales</taxon>
        <taxon>Cryptococcaceae</taxon>
        <taxon>Kwoniella</taxon>
    </lineage>
</organism>
<reference evidence="3" key="2">
    <citation type="submission" date="2013-12" db="EMBL/GenBank/DDBJ databases">
        <title>Evolution of pathogenesis and genome organization in the Tremellales.</title>
        <authorList>
            <person name="Cuomo C."/>
            <person name="Litvintseva A."/>
            <person name="Heitman J."/>
            <person name="Chen Y."/>
            <person name="Sun S."/>
            <person name="Springer D."/>
            <person name="Dromer F."/>
            <person name="Young S."/>
            <person name="Zeng Q."/>
            <person name="Chapman S."/>
            <person name="Gujja S."/>
            <person name="Saif S."/>
            <person name="Birren B."/>
        </authorList>
    </citation>
    <scope>NUCLEOTIDE SEQUENCE [LARGE SCALE GENOMIC DNA]</scope>
    <source>
        <strain evidence="3">CBS 10435</strain>
    </source>
</reference>
<dbReference type="PANTHER" id="PTHR35192">
    <property type="entry name" value="PROTEIN, PUTATIVE-RELATED"/>
    <property type="match status" value="1"/>
</dbReference>
<dbReference type="AlphaFoldDB" id="A0A1B9IID7"/>
<dbReference type="InterPro" id="IPR048661">
    <property type="entry name" value="CPL1-like"/>
</dbReference>
<protein>
    <recommendedName>
        <fullName evidence="1">Protein CPL1-like domain-containing protein</fullName>
    </recommendedName>
</protein>
<dbReference type="STRING" id="1331196.A0A1B9IID7"/>
<evidence type="ECO:0000313" key="3">
    <source>
        <dbReference type="Proteomes" id="UP000092583"/>
    </source>
</evidence>
<dbReference type="EMBL" id="KI669467">
    <property type="protein sequence ID" value="OCF55217.1"/>
    <property type="molecule type" value="Genomic_DNA"/>
</dbReference>
<keyword evidence="3" id="KW-1185">Reference proteome</keyword>
<proteinExistence type="predicted"/>
<feature type="domain" description="Protein CPL1-like" evidence="1">
    <location>
        <begin position="234"/>
        <end position="298"/>
    </location>
</feature>
<reference evidence="2 3" key="1">
    <citation type="submission" date="2013-07" db="EMBL/GenBank/DDBJ databases">
        <title>The Genome Sequence of Kwoniella mangroviensis CBS10435.</title>
        <authorList>
            <consortium name="The Broad Institute Genome Sequencing Platform"/>
            <person name="Cuomo C."/>
            <person name="Litvintseva A."/>
            <person name="Chen Y."/>
            <person name="Heitman J."/>
            <person name="Sun S."/>
            <person name="Springer D."/>
            <person name="Dromer F."/>
            <person name="Young S.K."/>
            <person name="Zeng Q."/>
            <person name="Gargeya S."/>
            <person name="Fitzgerald M."/>
            <person name="Abouelleil A."/>
            <person name="Alvarado L."/>
            <person name="Berlin A.M."/>
            <person name="Chapman S.B."/>
            <person name="Dewar J."/>
            <person name="Goldberg J."/>
            <person name="Griggs A."/>
            <person name="Gujja S."/>
            <person name="Hansen M."/>
            <person name="Howarth C."/>
            <person name="Imamovic A."/>
            <person name="Larimer J."/>
            <person name="McCowan C."/>
            <person name="Murphy C."/>
            <person name="Pearson M."/>
            <person name="Priest M."/>
            <person name="Roberts A."/>
            <person name="Saif S."/>
            <person name="Shea T."/>
            <person name="Sykes S."/>
            <person name="Wortman J."/>
            <person name="Nusbaum C."/>
            <person name="Birren B."/>
        </authorList>
    </citation>
    <scope>NUCLEOTIDE SEQUENCE [LARGE SCALE GENOMIC DNA]</scope>
    <source>
        <strain evidence="2 3">CBS 10435</strain>
    </source>
</reference>
<gene>
    <name evidence="2" type="ORF">L486_07330</name>
</gene>
<dbReference type="InterPro" id="IPR038955">
    <property type="entry name" value="PriA/CPL1_fungi"/>
</dbReference>
<dbReference type="Pfam" id="PF21671">
    <property type="entry name" value="CPL1-like"/>
    <property type="match status" value="1"/>
</dbReference>
<sequence length="306" mass="32865">MLKKFAVAATFLLPTNIGRIGVGCFDREAILEGATGIYLYSGANPPEVPCDCQEVGYDYSWTWGPYGGVGIYESCYCTNTRPGFRYLLNSYDYCSPGLNHESDASVVAVATRVDGCSSGPCVHPDSPISTFNPFEVSDIFQCVSQCQIQGRPYAVLIPHRRSITATCACFENSDVWLVEPSAGCGWENWNTFSYISQPSAFVKRQQAKHRLTNRDGLCPADSTACLLAGSESSYECLDTNSELESCGGCIHGSIIALGDTPAEGVDCTSLPGAAPDGVTCLEGRCIVYDCGEGYELKNGECVSPDL</sequence>
<evidence type="ECO:0000313" key="2">
    <source>
        <dbReference type="EMBL" id="OCF55217.1"/>
    </source>
</evidence>
<dbReference type="OrthoDB" id="439917at2759"/>
<name>A0A1B9IID7_9TREE</name>